<evidence type="ECO:0000313" key="1">
    <source>
        <dbReference type="EMBL" id="CAM9510333.1"/>
    </source>
</evidence>
<gene>
    <name evidence="1" type="ORF">MRATA1EN22A_LOCUS3541</name>
</gene>
<reference evidence="1" key="2">
    <citation type="submission" date="2025-03" db="EMBL/GenBank/DDBJ databases">
        <authorList>
            <consortium name="ELIXIR-Norway"/>
            <consortium name="Elixir Norway"/>
        </authorList>
    </citation>
    <scope>NUCLEOTIDE SEQUENCE</scope>
</reference>
<sequence length="107" mass="11304">MFSPWVELMTQLQSPSPTLSRLACPGYPADSSTWMSFIQLTTAITMLTSSPQTCLALDFPGGSDGKASAYNVGDLGSIPGLGRSPGEGNGNPLQYSCLENPMDRGAW</sequence>
<accession>A0AC59Y9Q4</accession>
<evidence type="ECO:0000313" key="2">
    <source>
        <dbReference type="Proteomes" id="UP001162501"/>
    </source>
</evidence>
<proteinExistence type="predicted"/>
<organism evidence="1 2">
    <name type="scientific">Rangifer tarandus platyrhynchus</name>
    <name type="common">Svalbard reindeer</name>
    <dbReference type="NCBI Taxonomy" id="3082113"/>
    <lineage>
        <taxon>Eukaryota</taxon>
        <taxon>Metazoa</taxon>
        <taxon>Chordata</taxon>
        <taxon>Craniata</taxon>
        <taxon>Vertebrata</taxon>
        <taxon>Euteleostomi</taxon>
        <taxon>Mammalia</taxon>
        <taxon>Eutheria</taxon>
        <taxon>Laurasiatheria</taxon>
        <taxon>Artiodactyla</taxon>
        <taxon>Ruminantia</taxon>
        <taxon>Pecora</taxon>
        <taxon>Cervidae</taxon>
        <taxon>Odocoileinae</taxon>
        <taxon>Rangifer</taxon>
    </lineage>
</organism>
<reference evidence="1" key="1">
    <citation type="submission" date="2023-05" db="EMBL/GenBank/DDBJ databases">
        <authorList>
            <consortium name="ELIXIR-Norway"/>
        </authorList>
    </citation>
    <scope>NUCLEOTIDE SEQUENCE</scope>
</reference>
<name>A0AC59Y9Q4_RANTA</name>
<dbReference type="Proteomes" id="UP001162501">
    <property type="component" value="Chromosome 11"/>
</dbReference>
<protein>
    <submittedName>
        <fullName evidence="1">Uncharacterized protein</fullName>
    </submittedName>
</protein>
<dbReference type="EMBL" id="OX596095">
    <property type="protein sequence ID" value="CAM9510333.1"/>
    <property type="molecule type" value="Genomic_DNA"/>
</dbReference>